<comment type="similarity">
    <text evidence="1">Belongs to the short-chain dehydrogenases/reductases (SDR) family.</text>
</comment>
<dbReference type="AlphaFoldDB" id="A0A516RID0"/>
<evidence type="ECO:0000313" key="4">
    <source>
        <dbReference type="Proteomes" id="UP000316806"/>
    </source>
</evidence>
<dbReference type="Gene3D" id="3.40.50.720">
    <property type="entry name" value="NAD(P)-binding Rossmann-like Domain"/>
    <property type="match status" value="1"/>
</dbReference>
<keyword evidence="2" id="KW-0560">Oxidoreductase</keyword>
<dbReference type="RefSeq" id="WP_144322626.1">
    <property type="nucleotide sequence ID" value="NZ_CP040916.1"/>
</dbReference>
<dbReference type="PANTHER" id="PTHR24321">
    <property type="entry name" value="DEHYDROGENASES, SHORT CHAIN"/>
    <property type="match status" value="1"/>
</dbReference>
<proteinExistence type="inferred from homology"/>
<evidence type="ECO:0000256" key="2">
    <source>
        <dbReference type="ARBA" id="ARBA00023002"/>
    </source>
</evidence>
<dbReference type="SUPFAM" id="SSF51735">
    <property type="entry name" value="NAD(P)-binding Rossmann-fold domains"/>
    <property type="match status" value="1"/>
</dbReference>
<dbReference type="PRINTS" id="PR00080">
    <property type="entry name" value="SDRFAMILY"/>
</dbReference>
<sequence length="260" mass="26928">MDLQLTDKVIVVTGATSGIGHATAQLLADEGAHVIAVARGTTGDLPAKAAFVAADLTDPAAAQQIVEHVRATHGRLDGLVNNAAALTSQPSFAAIDDDQWHTTFELNLHAVVRLTRAALPLLQANPHGASLVHVASEAARLPDATIADYAASKAALLSVSKSLAGSLGACGVRSNVVSPGPTRTALFDAPGGFAEQLAERFSLPADQAVDHFIRHERRLPTGRIGAPEQVADLIAYLLSPRASQVTGAEWSVDGGALRQL</sequence>
<reference evidence="3 4" key="1">
    <citation type="journal article" date="2019" name="J. Ind. Microbiol. Biotechnol.">
        <title>The complete genomic sequence of Streptomyces spectabilis NRRL-2792 and identification of secondary metabolite biosynthetic gene clusters.</title>
        <authorList>
            <person name="Sinha A."/>
            <person name="Phillips-Salemka S."/>
            <person name="Niraula T.A."/>
            <person name="Short K.A."/>
            <person name="Niraula N.P."/>
        </authorList>
    </citation>
    <scope>NUCLEOTIDE SEQUENCE [LARGE SCALE GENOMIC DNA]</scope>
    <source>
        <strain evidence="3 4">NRRL 2792</strain>
    </source>
</reference>
<dbReference type="InterPro" id="IPR002347">
    <property type="entry name" value="SDR_fam"/>
</dbReference>
<organism evidence="3 4">
    <name type="scientific">Streptomyces spectabilis</name>
    <dbReference type="NCBI Taxonomy" id="68270"/>
    <lineage>
        <taxon>Bacteria</taxon>
        <taxon>Bacillati</taxon>
        <taxon>Actinomycetota</taxon>
        <taxon>Actinomycetes</taxon>
        <taxon>Kitasatosporales</taxon>
        <taxon>Streptomycetaceae</taxon>
        <taxon>Streptomyces</taxon>
    </lineage>
</organism>
<name>A0A516RID0_STRST</name>
<gene>
    <name evidence="3" type="ORF">FH965_36695</name>
</gene>
<dbReference type="InterPro" id="IPR036291">
    <property type="entry name" value="NAD(P)-bd_dom_sf"/>
</dbReference>
<dbReference type="Pfam" id="PF13561">
    <property type="entry name" value="adh_short_C2"/>
    <property type="match status" value="1"/>
</dbReference>
<dbReference type="InterPro" id="IPR020904">
    <property type="entry name" value="Sc_DH/Rdtase_CS"/>
</dbReference>
<dbReference type="PRINTS" id="PR00081">
    <property type="entry name" value="GDHRDH"/>
</dbReference>
<evidence type="ECO:0000313" key="3">
    <source>
        <dbReference type="EMBL" id="QDQ15422.1"/>
    </source>
</evidence>
<dbReference type="CDD" id="cd05233">
    <property type="entry name" value="SDR_c"/>
    <property type="match status" value="1"/>
</dbReference>
<dbReference type="GO" id="GO:0016491">
    <property type="term" value="F:oxidoreductase activity"/>
    <property type="evidence" value="ECO:0007669"/>
    <property type="project" value="UniProtKB-KW"/>
</dbReference>
<accession>A0A516RID0</accession>
<dbReference type="EMBL" id="CP040916">
    <property type="protein sequence ID" value="QDQ15422.1"/>
    <property type="molecule type" value="Genomic_DNA"/>
</dbReference>
<dbReference type="Proteomes" id="UP000316806">
    <property type="component" value="Chromosome"/>
</dbReference>
<dbReference type="FunFam" id="3.40.50.720:FF:000084">
    <property type="entry name" value="Short-chain dehydrogenase reductase"/>
    <property type="match status" value="1"/>
</dbReference>
<dbReference type="PANTHER" id="PTHR24321:SF13">
    <property type="entry name" value="2,3-DIHYDRO-2,3-DIHYDROXYBENZOATE DEHYDROGENASE"/>
    <property type="match status" value="1"/>
</dbReference>
<evidence type="ECO:0000256" key="1">
    <source>
        <dbReference type="ARBA" id="ARBA00006484"/>
    </source>
</evidence>
<dbReference type="PROSITE" id="PS00061">
    <property type="entry name" value="ADH_SHORT"/>
    <property type="match status" value="1"/>
</dbReference>
<protein>
    <submittedName>
        <fullName evidence="3">SDR family oxidoreductase</fullName>
    </submittedName>
</protein>